<reference evidence="9 10" key="1">
    <citation type="submission" date="2023-12" db="EMBL/GenBank/DDBJ databases">
        <title>Genome sequencing and assembly of bacterial species from a model synthetic community.</title>
        <authorList>
            <person name="Hogle S.L."/>
        </authorList>
    </citation>
    <scope>NUCLEOTIDE SEQUENCE [LARGE SCALE GENOMIC DNA]</scope>
    <source>
        <strain evidence="9 10">HAMBI 2494</strain>
    </source>
</reference>
<dbReference type="Pfam" id="PF09335">
    <property type="entry name" value="VTT_dom"/>
    <property type="match status" value="1"/>
</dbReference>
<dbReference type="PANTHER" id="PTHR30353:SF0">
    <property type="entry name" value="TRANSMEMBRANE PROTEIN"/>
    <property type="match status" value="1"/>
</dbReference>
<keyword evidence="5 7" id="KW-1133">Transmembrane helix</keyword>
<feature type="transmembrane region" description="Helical" evidence="7">
    <location>
        <begin position="159"/>
        <end position="179"/>
    </location>
</feature>
<feature type="transmembrane region" description="Helical" evidence="7">
    <location>
        <begin position="69"/>
        <end position="90"/>
    </location>
</feature>
<dbReference type="RefSeq" id="WP_114809153.1">
    <property type="nucleotide sequence ID" value="NZ_CP139965.1"/>
</dbReference>
<feature type="transmembrane region" description="Helical" evidence="7">
    <location>
        <begin position="191"/>
        <end position="213"/>
    </location>
</feature>
<keyword evidence="10" id="KW-1185">Reference proteome</keyword>
<dbReference type="InterPro" id="IPR032816">
    <property type="entry name" value="VTT_dom"/>
</dbReference>
<evidence type="ECO:0000256" key="5">
    <source>
        <dbReference type="ARBA" id="ARBA00022989"/>
    </source>
</evidence>
<name>A0ABZ0WH74_9BURK</name>
<accession>A0ABZ0WH74</accession>
<keyword evidence="4 7" id="KW-0812">Transmembrane</keyword>
<protein>
    <submittedName>
        <fullName evidence="9">VTT domain-containing protein</fullName>
    </submittedName>
</protein>
<comment type="similarity">
    <text evidence="2 7">Belongs to the DedA family.</text>
</comment>
<evidence type="ECO:0000256" key="1">
    <source>
        <dbReference type="ARBA" id="ARBA00004651"/>
    </source>
</evidence>
<evidence type="ECO:0000256" key="4">
    <source>
        <dbReference type="ARBA" id="ARBA00022692"/>
    </source>
</evidence>
<evidence type="ECO:0000256" key="7">
    <source>
        <dbReference type="RuleBase" id="RU367016"/>
    </source>
</evidence>
<evidence type="ECO:0000313" key="9">
    <source>
        <dbReference type="EMBL" id="WQD76725.1"/>
    </source>
</evidence>
<evidence type="ECO:0000313" key="10">
    <source>
        <dbReference type="Proteomes" id="UP001325479"/>
    </source>
</evidence>
<dbReference type="PANTHER" id="PTHR30353">
    <property type="entry name" value="INNER MEMBRANE PROTEIN DEDA-RELATED"/>
    <property type="match status" value="1"/>
</dbReference>
<comment type="subcellular location">
    <subcellularLocation>
        <location evidence="1 7">Cell membrane</location>
        <topology evidence="1 7">Multi-pass membrane protein</topology>
    </subcellularLocation>
</comment>
<dbReference type="InterPro" id="IPR032818">
    <property type="entry name" value="DedA-like"/>
</dbReference>
<proteinExistence type="inferred from homology"/>
<keyword evidence="3 7" id="KW-1003">Cell membrane</keyword>
<keyword evidence="6 7" id="KW-0472">Membrane</keyword>
<dbReference type="EMBL" id="CP139965">
    <property type="protein sequence ID" value="WQD76725.1"/>
    <property type="molecule type" value="Genomic_DNA"/>
</dbReference>
<gene>
    <name evidence="9" type="ORF">U0042_21950</name>
</gene>
<evidence type="ECO:0000256" key="3">
    <source>
        <dbReference type="ARBA" id="ARBA00022475"/>
    </source>
</evidence>
<organism evidence="9 10">
    <name type="scientific">Paraburkholderia kururiensis</name>
    <dbReference type="NCBI Taxonomy" id="984307"/>
    <lineage>
        <taxon>Bacteria</taxon>
        <taxon>Pseudomonadati</taxon>
        <taxon>Pseudomonadota</taxon>
        <taxon>Betaproteobacteria</taxon>
        <taxon>Burkholderiales</taxon>
        <taxon>Burkholderiaceae</taxon>
        <taxon>Paraburkholderia</taxon>
    </lineage>
</organism>
<feature type="domain" description="VTT" evidence="8">
    <location>
        <begin position="49"/>
        <end position="177"/>
    </location>
</feature>
<evidence type="ECO:0000259" key="8">
    <source>
        <dbReference type="Pfam" id="PF09335"/>
    </source>
</evidence>
<sequence length="229" mass="24959">MDTLLQFVNLVLHIDKFLGVFIQQYGAWVYAVLFLIVFCETGLVVLPFLPGDSLLFIGGAFAAAHEMDLAALIVLLLVAAVTGNTVNYLVGRAIGPKVFSTHIPVLERFLDRAALQKTHDFYDRHGGKTIVLARFIPVVRTFAPFVAGVSGMSMKRFQLFNFAGALFWVLLLVLLGYFFGNIPFIRQYLNVIVLVGVGAAVVPVALGALWKLMSRNASAGSARKPGSGR</sequence>
<dbReference type="Proteomes" id="UP001325479">
    <property type="component" value="Chromosome"/>
</dbReference>
<feature type="transmembrane region" description="Helical" evidence="7">
    <location>
        <begin position="27"/>
        <end position="49"/>
    </location>
</feature>
<evidence type="ECO:0000256" key="6">
    <source>
        <dbReference type="ARBA" id="ARBA00023136"/>
    </source>
</evidence>
<evidence type="ECO:0000256" key="2">
    <source>
        <dbReference type="ARBA" id="ARBA00010792"/>
    </source>
</evidence>